<organism evidence="2 3">
    <name type="scientific">Chondrus crispus</name>
    <name type="common">Carrageen Irish moss</name>
    <name type="synonym">Polymorpha crispa</name>
    <dbReference type="NCBI Taxonomy" id="2769"/>
    <lineage>
        <taxon>Eukaryota</taxon>
        <taxon>Rhodophyta</taxon>
        <taxon>Florideophyceae</taxon>
        <taxon>Rhodymeniophycidae</taxon>
        <taxon>Gigartinales</taxon>
        <taxon>Gigartinaceae</taxon>
        <taxon>Chondrus</taxon>
    </lineage>
</organism>
<evidence type="ECO:0000313" key="3">
    <source>
        <dbReference type="Proteomes" id="UP000012073"/>
    </source>
</evidence>
<sequence length="239" mass="25429">MTLTCATALLRPNDGANGYMPPGGARRALLNFFQYDGAHSCSIMTLRLVCFPGFSLRELRLLLAPFGLALHTDGTGEGVTPGGHVLCTAIALGGPRPVVTIWKPAAVERAVLSGILQDKNGHLGALPVTVFREVLWPWVRHAARCADSTGKAVPNVLCFRDRAAIPLSLRDTSEAVPSNGRQININGNSSDSDASASGANDDPDFIDSEDDGFFDSDDEDAGSEPEHEDIIAPFPHQPI</sequence>
<protein>
    <submittedName>
        <fullName evidence="2">Uncharacterized protein</fullName>
    </submittedName>
</protein>
<name>R7Q3I0_CHOCR</name>
<evidence type="ECO:0000256" key="1">
    <source>
        <dbReference type="SAM" id="MobiDB-lite"/>
    </source>
</evidence>
<dbReference type="Gramene" id="CDF33097">
    <property type="protein sequence ID" value="CDF33097"/>
    <property type="gene ID" value="CHC_T00001723001"/>
</dbReference>
<proteinExistence type="predicted"/>
<dbReference type="GeneID" id="17320615"/>
<dbReference type="AlphaFoldDB" id="R7Q3I0"/>
<gene>
    <name evidence="2" type="ORF">CHC_T00001723001</name>
</gene>
<dbReference type="EMBL" id="HG001633">
    <property type="protein sequence ID" value="CDF33097.1"/>
    <property type="molecule type" value="Genomic_DNA"/>
</dbReference>
<dbReference type="RefSeq" id="XP_005712900.1">
    <property type="nucleotide sequence ID" value="XM_005712843.1"/>
</dbReference>
<evidence type="ECO:0000313" key="2">
    <source>
        <dbReference type="EMBL" id="CDF33097.1"/>
    </source>
</evidence>
<keyword evidence="3" id="KW-1185">Reference proteome</keyword>
<dbReference type="KEGG" id="ccp:CHC_T00001723001"/>
<feature type="region of interest" description="Disordered" evidence="1">
    <location>
        <begin position="176"/>
        <end position="239"/>
    </location>
</feature>
<feature type="compositionally biased region" description="Acidic residues" evidence="1">
    <location>
        <begin position="201"/>
        <end position="223"/>
    </location>
</feature>
<reference evidence="3" key="1">
    <citation type="journal article" date="2013" name="Proc. Natl. Acad. Sci. U.S.A.">
        <title>Genome structure and metabolic features in the red seaweed Chondrus crispus shed light on evolution of the Archaeplastida.</title>
        <authorList>
            <person name="Collen J."/>
            <person name="Porcel B."/>
            <person name="Carre W."/>
            <person name="Ball S.G."/>
            <person name="Chaparro C."/>
            <person name="Tonon T."/>
            <person name="Barbeyron T."/>
            <person name="Michel G."/>
            <person name="Noel B."/>
            <person name="Valentin K."/>
            <person name="Elias M."/>
            <person name="Artiguenave F."/>
            <person name="Arun A."/>
            <person name="Aury J.M."/>
            <person name="Barbosa-Neto J.F."/>
            <person name="Bothwell J.H."/>
            <person name="Bouget F.Y."/>
            <person name="Brillet L."/>
            <person name="Cabello-Hurtado F."/>
            <person name="Capella-Gutierrez S."/>
            <person name="Charrier B."/>
            <person name="Cladiere L."/>
            <person name="Cock J.M."/>
            <person name="Coelho S.M."/>
            <person name="Colleoni C."/>
            <person name="Czjzek M."/>
            <person name="Da Silva C."/>
            <person name="Delage L."/>
            <person name="Denoeud F."/>
            <person name="Deschamps P."/>
            <person name="Dittami S.M."/>
            <person name="Gabaldon T."/>
            <person name="Gachon C.M."/>
            <person name="Groisillier A."/>
            <person name="Herve C."/>
            <person name="Jabbari K."/>
            <person name="Katinka M."/>
            <person name="Kloareg B."/>
            <person name="Kowalczyk N."/>
            <person name="Labadie K."/>
            <person name="Leblanc C."/>
            <person name="Lopez P.J."/>
            <person name="McLachlan D.H."/>
            <person name="Meslet-Cladiere L."/>
            <person name="Moustafa A."/>
            <person name="Nehr Z."/>
            <person name="Nyvall Collen P."/>
            <person name="Panaud O."/>
            <person name="Partensky F."/>
            <person name="Poulain J."/>
            <person name="Rensing S.A."/>
            <person name="Rousvoal S."/>
            <person name="Samson G."/>
            <person name="Symeonidi A."/>
            <person name="Weissenbach J."/>
            <person name="Zambounis A."/>
            <person name="Wincker P."/>
            <person name="Boyen C."/>
        </authorList>
    </citation>
    <scope>NUCLEOTIDE SEQUENCE [LARGE SCALE GENOMIC DNA]</scope>
    <source>
        <strain evidence="3">cv. Stackhouse</strain>
    </source>
</reference>
<accession>R7Q3I0</accession>
<dbReference type="Proteomes" id="UP000012073">
    <property type="component" value="Unassembled WGS sequence"/>
</dbReference>
<feature type="compositionally biased region" description="Low complexity" evidence="1">
    <location>
        <begin position="183"/>
        <end position="200"/>
    </location>
</feature>